<name>A0ABQ3PJR1_9ACTN</name>
<proteinExistence type="predicted"/>
<keyword evidence="2" id="KW-1185">Reference proteome</keyword>
<gene>
    <name evidence="1" type="ORF">Shyd_66220</name>
</gene>
<dbReference type="RefSeq" id="WP_190222730.1">
    <property type="nucleotide sequence ID" value="NZ_BNBS01000020.1"/>
</dbReference>
<dbReference type="Proteomes" id="UP001052739">
    <property type="component" value="Unassembled WGS sequence"/>
</dbReference>
<comment type="caution">
    <text evidence="1">The sequence shown here is derived from an EMBL/GenBank/DDBJ whole genome shotgun (WGS) entry which is preliminary data.</text>
</comment>
<evidence type="ECO:0000313" key="1">
    <source>
        <dbReference type="EMBL" id="GHI25251.1"/>
    </source>
</evidence>
<accession>A0ABQ3PJR1</accession>
<protein>
    <submittedName>
        <fullName evidence="1">Uncharacterized protein</fullName>
    </submittedName>
</protein>
<dbReference type="EMBL" id="BNDW01000068">
    <property type="protein sequence ID" value="GHI25251.1"/>
    <property type="molecule type" value="Genomic_DNA"/>
</dbReference>
<organism evidence="1 2">
    <name type="scientific">Streptomyces hydrogenans</name>
    <dbReference type="NCBI Taxonomy" id="1873719"/>
    <lineage>
        <taxon>Bacteria</taxon>
        <taxon>Bacillati</taxon>
        <taxon>Actinomycetota</taxon>
        <taxon>Actinomycetes</taxon>
        <taxon>Kitasatosporales</taxon>
        <taxon>Streptomycetaceae</taxon>
        <taxon>Streptomyces</taxon>
    </lineage>
</organism>
<sequence>MSDEMEYFAPRPNLEEVVKRGDYLESLVAMRDFVAHELEGNRCKTCHMAQMRTGEVSALVLRLQKLIEDIAAASKPDGEADAFDLLISREADWASAPTDFPYPSDGH</sequence>
<reference evidence="1" key="1">
    <citation type="submission" date="2024-05" db="EMBL/GenBank/DDBJ databases">
        <title>Whole genome shotgun sequence of Streptomyces hydrogenans NBRC 13475.</title>
        <authorList>
            <person name="Komaki H."/>
            <person name="Tamura T."/>
        </authorList>
    </citation>
    <scope>NUCLEOTIDE SEQUENCE</scope>
    <source>
        <strain evidence="1">NBRC 13475</strain>
    </source>
</reference>
<evidence type="ECO:0000313" key="2">
    <source>
        <dbReference type="Proteomes" id="UP001052739"/>
    </source>
</evidence>